<evidence type="ECO:0000313" key="2">
    <source>
        <dbReference type="Proteomes" id="UP001497516"/>
    </source>
</evidence>
<dbReference type="AlphaFoldDB" id="A0AAV2D8V9"/>
<proteinExistence type="predicted"/>
<accession>A0AAV2D8V9</accession>
<reference evidence="1 2" key="1">
    <citation type="submission" date="2024-04" db="EMBL/GenBank/DDBJ databases">
        <authorList>
            <person name="Fracassetti M."/>
        </authorList>
    </citation>
    <scope>NUCLEOTIDE SEQUENCE [LARGE SCALE GENOMIC DNA]</scope>
</reference>
<gene>
    <name evidence="1" type="ORF">LTRI10_LOCUS12442</name>
</gene>
<name>A0AAV2D8V9_9ROSI</name>
<evidence type="ECO:0008006" key="3">
    <source>
        <dbReference type="Google" id="ProtNLM"/>
    </source>
</evidence>
<keyword evidence="2" id="KW-1185">Reference proteome</keyword>
<evidence type="ECO:0000313" key="1">
    <source>
        <dbReference type="EMBL" id="CAL1370277.1"/>
    </source>
</evidence>
<dbReference type="Proteomes" id="UP001497516">
    <property type="component" value="Chromosome 2"/>
</dbReference>
<sequence>MGSTGATSTTTKASSRIAWSWEAASTLEDHFLWLALAWINRIGWDPENVPAYDTFRCTLLMGAVGMMEVLKFLDVMKDKGCHPGHKFLSFALESCRKHNDLKAAAIAK</sequence>
<organism evidence="1 2">
    <name type="scientific">Linum trigynum</name>
    <dbReference type="NCBI Taxonomy" id="586398"/>
    <lineage>
        <taxon>Eukaryota</taxon>
        <taxon>Viridiplantae</taxon>
        <taxon>Streptophyta</taxon>
        <taxon>Embryophyta</taxon>
        <taxon>Tracheophyta</taxon>
        <taxon>Spermatophyta</taxon>
        <taxon>Magnoliopsida</taxon>
        <taxon>eudicotyledons</taxon>
        <taxon>Gunneridae</taxon>
        <taxon>Pentapetalae</taxon>
        <taxon>rosids</taxon>
        <taxon>fabids</taxon>
        <taxon>Malpighiales</taxon>
        <taxon>Linaceae</taxon>
        <taxon>Linum</taxon>
    </lineage>
</organism>
<dbReference type="EMBL" id="OZ034815">
    <property type="protein sequence ID" value="CAL1370277.1"/>
    <property type="molecule type" value="Genomic_DNA"/>
</dbReference>
<protein>
    <recommendedName>
        <fullName evidence="3">Pentatricopeptide repeat-containing protein</fullName>
    </recommendedName>
</protein>